<gene>
    <name evidence="1" type="ORF">FHS57_002931</name>
</gene>
<evidence type="ECO:0000313" key="1">
    <source>
        <dbReference type="EMBL" id="MBB3838925.1"/>
    </source>
</evidence>
<dbReference type="RefSeq" id="WP_183974730.1">
    <property type="nucleotide sequence ID" value="NZ_JACIBY010000005.1"/>
</dbReference>
<evidence type="ECO:0008006" key="3">
    <source>
        <dbReference type="Google" id="ProtNLM"/>
    </source>
</evidence>
<name>A0A7W5ZKQ0_9BACT</name>
<evidence type="ECO:0000313" key="2">
    <source>
        <dbReference type="Proteomes" id="UP000541352"/>
    </source>
</evidence>
<dbReference type="AlphaFoldDB" id="A0A7W5ZKQ0"/>
<accession>A0A7W5ZKQ0</accession>
<comment type="caution">
    <text evidence="1">The sequence shown here is derived from an EMBL/GenBank/DDBJ whole genome shotgun (WGS) entry which is preliminary data.</text>
</comment>
<organism evidence="1 2">
    <name type="scientific">Runella defluvii</name>
    <dbReference type="NCBI Taxonomy" id="370973"/>
    <lineage>
        <taxon>Bacteria</taxon>
        <taxon>Pseudomonadati</taxon>
        <taxon>Bacteroidota</taxon>
        <taxon>Cytophagia</taxon>
        <taxon>Cytophagales</taxon>
        <taxon>Spirosomataceae</taxon>
        <taxon>Runella</taxon>
    </lineage>
</organism>
<reference evidence="1 2" key="1">
    <citation type="submission" date="2020-08" db="EMBL/GenBank/DDBJ databases">
        <title>Genomic Encyclopedia of Type Strains, Phase IV (KMG-IV): sequencing the most valuable type-strain genomes for metagenomic binning, comparative biology and taxonomic classification.</title>
        <authorList>
            <person name="Goeker M."/>
        </authorList>
    </citation>
    <scope>NUCLEOTIDE SEQUENCE [LARGE SCALE GENOMIC DNA]</scope>
    <source>
        <strain evidence="1 2">DSM 17976</strain>
    </source>
</reference>
<dbReference type="EMBL" id="JACIBY010000005">
    <property type="protein sequence ID" value="MBB3838925.1"/>
    <property type="molecule type" value="Genomic_DNA"/>
</dbReference>
<keyword evidence="2" id="KW-1185">Reference proteome</keyword>
<protein>
    <recommendedName>
        <fullName evidence="3">Transposase (putative) YhgA-like domain-containing protein</fullName>
    </recommendedName>
</protein>
<sequence>MEHKREGNIYDRIVKENIESIIPALMNSVLGFKVLESTVIKEKLQQTKEKEADVLRIITDPSGRKFILHLEFQVDDYKKMVYRMADYWVLLKSKYKFPIRQFVIYIGNKEPTMRTVLSEDGNYFQFQLINITQFDYLRFLNSTNPEEIILAVLGDFGNEQPTNVLSKIIQRLEETKTDANTLKKHYRQLRILAKLRNLNLKFDDMIKNMAKYFDVENDPFFIKGQEKELSKFVAFLLREGNRTFEQIADIADTTVDFVKAVQQKLQAKNT</sequence>
<proteinExistence type="predicted"/>
<dbReference type="Proteomes" id="UP000541352">
    <property type="component" value="Unassembled WGS sequence"/>
</dbReference>